<accession>A0A9N9B7I9</accession>
<dbReference type="GO" id="GO:0005874">
    <property type="term" value="C:microtubule"/>
    <property type="evidence" value="ECO:0007669"/>
    <property type="project" value="UniProtKB-KW"/>
</dbReference>
<reference evidence="18" key="1">
    <citation type="submission" date="2021-06" db="EMBL/GenBank/DDBJ databases">
        <authorList>
            <person name="Kallberg Y."/>
            <person name="Tangrot J."/>
            <person name="Rosling A."/>
        </authorList>
    </citation>
    <scope>NUCLEOTIDE SEQUENCE</scope>
    <source>
        <strain evidence="18">IA702</strain>
    </source>
</reference>
<keyword evidence="12" id="KW-0206">Cytoskeleton</keyword>
<keyword evidence="19" id="KW-1185">Reference proteome</keyword>
<evidence type="ECO:0000256" key="15">
    <source>
        <dbReference type="ARBA" id="ARBA00023328"/>
    </source>
</evidence>
<protein>
    <recommendedName>
        <fullName evidence="5">DASH complex subunit DAD4</fullName>
    </recommendedName>
    <alternativeName>
        <fullName evidence="16">Outer kinetochore protein DAD4</fullName>
    </alternativeName>
</protein>
<evidence type="ECO:0000313" key="19">
    <source>
        <dbReference type="Proteomes" id="UP000789572"/>
    </source>
</evidence>
<evidence type="ECO:0000256" key="6">
    <source>
        <dbReference type="ARBA" id="ARBA00022454"/>
    </source>
</evidence>
<keyword evidence="7" id="KW-0963">Cytoplasm</keyword>
<evidence type="ECO:0000256" key="8">
    <source>
        <dbReference type="ARBA" id="ARBA00022618"/>
    </source>
</evidence>
<keyword evidence="17" id="KW-0175">Coiled coil</keyword>
<evidence type="ECO:0000256" key="17">
    <source>
        <dbReference type="SAM" id="Coils"/>
    </source>
</evidence>
<evidence type="ECO:0000256" key="9">
    <source>
        <dbReference type="ARBA" id="ARBA00022701"/>
    </source>
</evidence>
<evidence type="ECO:0000256" key="11">
    <source>
        <dbReference type="ARBA" id="ARBA00022838"/>
    </source>
</evidence>
<dbReference type="EMBL" id="CAJVPJ010000816">
    <property type="protein sequence ID" value="CAG8558283.1"/>
    <property type="molecule type" value="Genomic_DNA"/>
</dbReference>
<evidence type="ECO:0000256" key="2">
    <source>
        <dbReference type="ARBA" id="ARBA00004186"/>
    </source>
</evidence>
<evidence type="ECO:0000256" key="3">
    <source>
        <dbReference type="ARBA" id="ARBA00004629"/>
    </source>
</evidence>
<name>A0A9N9B7I9_9GLOM</name>
<evidence type="ECO:0000256" key="14">
    <source>
        <dbReference type="ARBA" id="ARBA00023306"/>
    </source>
</evidence>
<dbReference type="PANTHER" id="PTHR28222:SF1">
    <property type="entry name" value="DASH COMPLEX SUBUNIT DAD4"/>
    <property type="match status" value="1"/>
</dbReference>
<dbReference type="PANTHER" id="PTHR28222">
    <property type="entry name" value="DASH COMPLEX SUBUNIT DAD4"/>
    <property type="match status" value="1"/>
</dbReference>
<sequence length="72" mass="8504">MENPHEEQQNSLLSRIISNVQKLNDVLEDVNERMDEINQYNEKIGVLSQVWANYSRNVMFNLQSIKKLEDPI</sequence>
<comment type="caution">
    <text evidence="18">The sequence shown here is derived from an EMBL/GenBank/DDBJ whole genome shotgun (WGS) entry which is preliminary data.</text>
</comment>
<evidence type="ECO:0000256" key="12">
    <source>
        <dbReference type="ARBA" id="ARBA00023212"/>
    </source>
</evidence>
<dbReference type="OrthoDB" id="5516652at2759"/>
<dbReference type="GO" id="GO:0072686">
    <property type="term" value="C:mitotic spindle"/>
    <property type="evidence" value="ECO:0007669"/>
    <property type="project" value="InterPro"/>
</dbReference>
<dbReference type="GO" id="GO:0008608">
    <property type="term" value="P:attachment of spindle microtubules to kinetochore"/>
    <property type="evidence" value="ECO:0007669"/>
    <property type="project" value="InterPro"/>
</dbReference>
<keyword evidence="14" id="KW-0131">Cell cycle</keyword>
<evidence type="ECO:0000256" key="10">
    <source>
        <dbReference type="ARBA" id="ARBA00022776"/>
    </source>
</evidence>
<evidence type="ECO:0000256" key="5">
    <source>
        <dbReference type="ARBA" id="ARBA00020259"/>
    </source>
</evidence>
<evidence type="ECO:0000256" key="7">
    <source>
        <dbReference type="ARBA" id="ARBA00022490"/>
    </source>
</evidence>
<keyword evidence="10" id="KW-0498">Mitosis</keyword>
<evidence type="ECO:0000313" key="18">
    <source>
        <dbReference type="EMBL" id="CAG8558283.1"/>
    </source>
</evidence>
<evidence type="ECO:0000256" key="16">
    <source>
        <dbReference type="ARBA" id="ARBA00030569"/>
    </source>
</evidence>
<evidence type="ECO:0000256" key="1">
    <source>
        <dbReference type="ARBA" id="ARBA00004123"/>
    </source>
</evidence>
<dbReference type="GO" id="GO:0042729">
    <property type="term" value="C:DASH complex"/>
    <property type="evidence" value="ECO:0007669"/>
    <property type="project" value="InterPro"/>
</dbReference>
<keyword evidence="6" id="KW-0158">Chromosome</keyword>
<keyword evidence="11" id="KW-0995">Kinetochore</keyword>
<comment type="subcellular location">
    <subcellularLocation>
        <location evidence="3">Chromosome</location>
        <location evidence="3">Centromere</location>
        <location evidence="3">Kinetochore</location>
    </subcellularLocation>
    <subcellularLocation>
        <location evidence="2">Cytoplasm</location>
        <location evidence="2">Cytoskeleton</location>
        <location evidence="2">Spindle</location>
    </subcellularLocation>
    <subcellularLocation>
        <location evidence="1">Nucleus</location>
    </subcellularLocation>
</comment>
<dbReference type="GO" id="GO:0051301">
    <property type="term" value="P:cell division"/>
    <property type="evidence" value="ECO:0007669"/>
    <property type="project" value="UniProtKB-KW"/>
</dbReference>
<dbReference type="Proteomes" id="UP000789572">
    <property type="component" value="Unassembled WGS sequence"/>
</dbReference>
<feature type="coiled-coil region" evidence="17">
    <location>
        <begin position="13"/>
        <end position="43"/>
    </location>
</feature>
<keyword evidence="13" id="KW-0539">Nucleus</keyword>
<comment type="similarity">
    <text evidence="4">Belongs to the DASH complex DAD4 family.</text>
</comment>
<organism evidence="18 19">
    <name type="scientific">Paraglomus occultum</name>
    <dbReference type="NCBI Taxonomy" id="144539"/>
    <lineage>
        <taxon>Eukaryota</taxon>
        <taxon>Fungi</taxon>
        <taxon>Fungi incertae sedis</taxon>
        <taxon>Mucoromycota</taxon>
        <taxon>Glomeromycotina</taxon>
        <taxon>Glomeromycetes</taxon>
        <taxon>Paraglomerales</taxon>
        <taxon>Paraglomeraceae</taxon>
        <taxon>Paraglomus</taxon>
    </lineage>
</organism>
<keyword evidence="8" id="KW-0132">Cell division</keyword>
<gene>
    <name evidence="18" type="ORF">POCULU_LOCUS5378</name>
</gene>
<evidence type="ECO:0000256" key="4">
    <source>
        <dbReference type="ARBA" id="ARBA00009754"/>
    </source>
</evidence>
<evidence type="ECO:0000256" key="13">
    <source>
        <dbReference type="ARBA" id="ARBA00023242"/>
    </source>
</evidence>
<dbReference type="InterPro" id="IPR013959">
    <property type="entry name" value="DASH_Dad4"/>
</dbReference>
<keyword evidence="15" id="KW-0137">Centromere</keyword>
<dbReference type="Pfam" id="PF08650">
    <property type="entry name" value="DASH_Dad4"/>
    <property type="match status" value="1"/>
</dbReference>
<proteinExistence type="inferred from homology"/>
<dbReference type="AlphaFoldDB" id="A0A9N9B7I9"/>
<keyword evidence="9" id="KW-0493">Microtubule</keyword>